<evidence type="ECO:0000256" key="1">
    <source>
        <dbReference type="SAM" id="MobiDB-lite"/>
    </source>
</evidence>
<feature type="signal peptide" evidence="2">
    <location>
        <begin position="1"/>
        <end position="18"/>
    </location>
</feature>
<evidence type="ECO:0000256" key="2">
    <source>
        <dbReference type="SAM" id="SignalP"/>
    </source>
</evidence>
<evidence type="ECO:0000313" key="3">
    <source>
        <dbReference type="EMBL" id="KAF7544924.1"/>
    </source>
</evidence>
<reference evidence="3" key="1">
    <citation type="submission" date="2020-03" db="EMBL/GenBank/DDBJ databases">
        <title>Draft Genome Sequence of Cylindrodendrum hubeiense.</title>
        <authorList>
            <person name="Buettner E."/>
            <person name="Kellner H."/>
        </authorList>
    </citation>
    <scope>NUCLEOTIDE SEQUENCE</scope>
    <source>
        <strain evidence="3">IHI 201604</strain>
    </source>
</reference>
<dbReference type="EMBL" id="JAANBB010000278">
    <property type="protein sequence ID" value="KAF7544924.1"/>
    <property type="molecule type" value="Genomic_DNA"/>
</dbReference>
<sequence length="350" mass="37266">MKYNAIAFAPLLAAVAEASLLSLEIGLGADVKLPSGLSLPSGNYGPKSEPPADCTDVWHPPHHGVDIDDCDNDSDEEWHWVHPGTNHPDQEEYAWTTQTVHATKVHTVTDCPAYVTNCPSHHTYVTTVEVPATTTICPVPVKSAYKAPTTEAEYIVPTTEAEYVVPTTEAEYEVPTTEAEYELPSVTETYEQPAETTSCPPEEETSTVYSPPATKKYEVSSVSHPYVKPETTPCPPGQETYPVPAGSSTNWVPVVPEYTAPAAVTPGYTPIEIPSYPSKPTNGYVPPAGSPSKVYPPYPTDVPTTIVPVVPEIPTEYGSTPTPVVPVVVGSAARNAGGLFAIIAAVAALL</sequence>
<accession>A0A9P5LD75</accession>
<gene>
    <name evidence="3" type="ORF">G7Z17_g9571</name>
</gene>
<proteinExistence type="predicted"/>
<dbReference type="AlphaFoldDB" id="A0A9P5LD75"/>
<dbReference type="Proteomes" id="UP000722485">
    <property type="component" value="Unassembled WGS sequence"/>
</dbReference>
<evidence type="ECO:0000313" key="4">
    <source>
        <dbReference type="Proteomes" id="UP000722485"/>
    </source>
</evidence>
<protein>
    <submittedName>
        <fullName evidence="3">Uncharacterized protein</fullName>
    </submittedName>
</protein>
<comment type="caution">
    <text evidence="3">The sequence shown here is derived from an EMBL/GenBank/DDBJ whole genome shotgun (WGS) entry which is preliminary data.</text>
</comment>
<dbReference type="OrthoDB" id="5094609at2759"/>
<name>A0A9P5LD75_9HYPO</name>
<keyword evidence="4" id="KW-1185">Reference proteome</keyword>
<feature type="region of interest" description="Disordered" evidence="1">
    <location>
        <begin position="188"/>
        <end position="212"/>
    </location>
</feature>
<keyword evidence="2" id="KW-0732">Signal</keyword>
<organism evidence="3 4">
    <name type="scientific">Cylindrodendrum hubeiense</name>
    <dbReference type="NCBI Taxonomy" id="595255"/>
    <lineage>
        <taxon>Eukaryota</taxon>
        <taxon>Fungi</taxon>
        <taxon>Dikarya</taxon>
        <taxon>Ascomycota</taxon>
        <taxon>Pezizomycotina</taxon>
        <taxon>Sordariomycetes</taxon>
        <taxon>Hypocreomycetidae</taxon>
        <taxon>Hypocreales</taxon>
        <taxon>Nectriaceae</taxon>
        <taxon>Cylindrodendrum</taxon>
    </lineage>
</organism>
<feature type="chain" id="PRO_5040332117" evidence="2">
    <location>
        <begin position="19"/>
        <end position="350"/>
    </location>
</feature>